<evidence type="ECO:0000313" key="1">
    <source>
        <dbReference type="EMBL" id="PTN09079.1"/>
    </source>
</evidence>
<dbReference type="OrthoDB" id="9477at2"/>
<reference evidence="1 2" key="1">
    <citation type="submission" date="2018-04" db="EMBL/GenBank/DDBJ databases">
        <title>Genomic Encyclopedia of Archaeal and Bacterial Type Strains, Phase II (KMG-II): from individual species to whole genera.</title>
        <authorList>
            <person name="Goeker M."/>
        </authorList>
    </citation>
    <scope>NUCLEOTIDE SEQUENCE [LARGE SCALE GENOMIC DNA]</scope>
    <source>
        <strain evidence="1 2">DSM 28823</strain>
    </source>
</reference>
<protein>
    <submittedName>
        <fullName evidence="1">Glucosyl-3-phosphoglycerate synthase</fullName>
    </submittedName>
</protein>
<dbReference type="AlphaFoldDB" id="A0A2T5C306"/>
<dbReference type="Proteomes" id="UP000243525">
    <property type="component" value="Unassembled WGS sequence"/>
</dbReference>
<dbReference type="InterPro" id="IPR029044">
    <property type="entry name" value="Nucleotide-diphossugar_trans"/>
</dbReference>
<gene>
    <name evidence="1" type="ORF">C8N47_106179</name>
</gene>
<dbReference type="RefSeq" id="WP_107821986.1">
    <property type="nucleotide sequence ID" value="NZ_OY782574.1"/>
</dbReference>
<organism evidence="1 2">
    <name type="scientific">Mangrovibacterium marinum</name>
    <dbReference type="NCBI Taxonomy" id="1639118"/>
    <lineage>
        <taxon>Bacteria</taxon>
        <taxon>Pseudomonadati</taxon>
        <taxon>Bacteroidota</taxon>
        <taxon>Bacteroidia</taxon>
        <taxon>Marinilabiliales</taxon>
        <taxon>Prolixibacteraceae</taxon>
        <taxon>Mangrovibacterium</taxon>
    </lineage>
</organism>
<dbReference type="SUPFAM" id="SSF53448">
    <property type="entry name" value="Nucleotide-diphospho-sugar transferases"/>
    <property type="match status" value="1"/>
</dbReference>
<evidence type="ECO:0000313" key="2">
    <source>
        <dbReference type="Proteomes" id="UP000243525"/>
    </source>
</evidence>
<dbReference type="EMBL" id="QAAD01000006">
    <property type="protein sequence ID" value="PTN09079.1"/>
    <property type="molecule type" value="Genomic_DNA"/>
</dbReference>
<sequence>MGDFHQNGSITTLHNLNYSTLEYLEQRLVKYSKKRKMGLIIPALYTELEKPALKHIVDTLQKVPYLTEITIGLDQATKKQFQHAKEYFAGLDSEKCRCRVLWNDGPRMMELRKLFEEKKIFIGDPGKGRNVWLCFGYMIASGRSEAVALHDADVITYDREMLARLLYPVADPTFNYKFCKGFYYRSDGKKLNGRVTRLMVTPLIRSLKKVFPANDFLDFLDHFRYILAGEFSMRADIMKTVRIPSDWGLEVGILSEVQRNNAINRICQVEIADAYDHKHQDESNSDPTRGLSKMSFDIARSIFAKLATQGSVFSKGVVRTVKAVYLRLALDMVEQYAADAVINGLSMDRHKEEQSVDMFAQNIYRAGIDFLDNPDLVPFIPSWKRVIDAIPDVLERFNEIVETDHKEV</sequence>
<accession>A0A2T5C306</accession>
<comment type="caution">
    <text evidence="1">The sequence shown here is derived from an EMBL/GenBank/DDBJ whole genome shotgun (WGS) entry which is preliminary data.</text>
</comment>
<dbReference type="Gene3D" id="3.90.550.10">
    <property type="entry name" value="Spore Coat Polysaccharide Biosynthesis Protein SpsA, Chain A"/>
    <property type="match status" value="1"/>
</dbReference>
<proteinExistence type="predicted"/>
<name>A0A2T5C306_9BACT</name>
<keyword evidence="2" id="KW-1185">Reference proteome</keyword>